<name>A0A4T0QDI5_9BASI</name>
<evidence type="ECO:0008006" key="12">
    <source>
        <dbReference type="Google" id="ProtNLM"/>
    </source>
</evidence>
<evidence type="ECO:0000256" key="3">
    <source>
        <dbReference type="SAM" id="MobiDB-lite"/>
    </source>
</evidence>
<evidence type="ECO:0000313" key="5">
    <source>
        <dbReference type="EMBL" id="TIC28775.1"/>
    </source>
</evidence>
<dbReference type="GO" id="GO:0000166">
    <property type="term" value="F:nucleotide binding"/>
    <property type="evidence" value="ECO:0007669"/>
    <property type="project" value="InterPro"/>
</dbReference>
<protein>
    <recommendedName>
        <fullName evidence="12">DNA-directed RNA polymerase III subunit RPC9</fullName>
    </recommendedName>
</protein>
<dbReference type="InterPro" id="IPR038324">
    <property type="entry name" value="Rpb4/RPC9_sf"/>
</dbReference>
<proteinExistence type="predicted"/>
<accession>A0A4T0QDI5</accession>
<evidence type="ECO:0000256" key="2">
    <source>
        <dbReference type="ARBA" id="ARBA00023242"/>
    </source>
</evidence>
<dbReference type="SUPFAM" id="SSF47819">
    <property type="entry name" value="HRDC-like"/>
    <property type="match status" value="1"/>
</dbReference>
<evidence type="ECO:0000313" key="11">
    <source>
        <dbReference type="Proteomes" id="UP000309601"/>
    </source>
</evidence>
<dbReference type="InterPro" id="IPR005574">
    <property type="entry name" value="Rpb4/RPC9"/>
</dbReference>
<evidence type="ECO:0000313" key="9">
    <source>
        <dbReference type="Proteomes" id="UP000305647"/>
    </source>
</evidence>
<evidence type="ECO:0000313" key="7">
    <source>
        <dbReference type="EMBL" id="TIC63534.1"/>
    </source>
</evidence>
<dbReference type="EMBL" id="SPRO01000034">
    <property type="protein sequence ID" value="TIC28775.1"/>
    <property type="molecule type" value="Genomic_DNA"/>
</dbReference>
<dbReference type="Pfam" id="PF03874">
    <property type="entry name" value="RNA_pol_Rpb4"/>
    <property type="match status" value="1"/>
</dbReference>
<dbReference type="Proteomes" id="UP000307169">
    <property type="component" value="Unassembled WGS sequence"/>
</dbReference>
<reference evidence="8 9" key="1">
    <citation type="submission" date="2019-03" db="EMBL/GenBank/DDBJ databases">
        <title>Sequencing 25 genomes of Wallemia mellicola.</title>
        <authorList>
            <person name="Gostincar C."/>
        </authorList>
    </citation>
    <scope>NUCLEOTIDE SEQUENCE [LARGE SCALE GENOMIC DNA]</scope>
    <source>
        <strain evidence="4 10">EXF-1262</strain>
        <strain evidence="7 11">EXF-1274</strain>
        <strain evidence="6 8">EXF-1277</strain>
        <strain evidence="5 9">EXF-8738</strain>
    </source>
</reference>
<feature type="region of interest" description="Disordered" evidence="3">
    <location>
        <begin position="41"/>
        <end position="62"/>
    </location>
</feature>
<dbReference type="Proteomes" id="UP000305647">
    <property type="component" value="Unassembled WGS sequence"/>
</dbReference>
<evidence type="ECO:0000313" key="6">
    <source>
        <dbReference type="EMBL" id="TIC60969.1"/>
    </source>
</evidence>
<evidence type="ECO:0000313" key="8">
    <source>
        <dbReference type="Proteomes" id="UP000305362"/>
    </source>
</evidence>
<dbReference type="GO" id="GO:0030880">
    <property type="term" value="C:RNA polymerase complex"/>
    <property type="evidence" value="ECO:0007669"/>
    <property type="project" value="InterPro"/>
</dbReference>
<dbReference type="EMBL" id="SPRV01000033">
    <property type="protein sequence ID" value="TIC60969.1"/>
    <property type="molecule type" value="Genomic_DNA"/>
</dbReference>
<gene>
    <name evidence="7" type="ORF">E3Q02_03014</name>
    <name evidence="6" type="ORF">E3Q03_02918</name>
    <name evidence="5" type="ORF">E3Q10_02935</name>
    <name evidence="4" type="ORF">E3Q17_03032</name>
</gene>
<comment type="caution">
    <text evidence="5">The sequence shown here is derived from an EMBL/GenBank/DDBJ whole genome shotgun (WGS) entry which is preliminary data.</text>
</comment>
<dbReference type="Proteomes" id="UP000305362">
    <property type="component" value="Unassembled WGS sequence"/>
</dbReference>
<evidence type="ECO:0000313" key="10">
    <source>
        <dbReference type="Proteomes" id="UP000307169"/>
    </source>
</evidence>
<dbReference type="AlphaFoldDB" id="A0A4T0QDI5"/>
<dbReference type="Proteomes" id="UP000309601">
    <property type="component" value="Unassembled WGS sequence"/>
</dbReference>
<sequence length="101" mass="11383">MIVNLSPKSVVELYVIIEELEDRLSEEDIEAILSLVSTNLGETTNLQNNNNDDNGPTDEPLFVDEDEQENAKYEQEIAEQEELENADVGEEEARGIDEVDD</sequence>
<organism evidence="5 9">
    <name type="scientific">Wallemia mellicola</name>
    <dbReference type="NCBI Taxonomy" id="1708541"/>
    <lineage>
        <taxon>Eukaryota</taxon>
        <taxon>Fungi</taxon>
        <taxon>Dikarya</taxon>
        <taxon>Basidiomycota</taxon>
        <taxon>Wallemiomycotina</taxon>
        <taxon>Wallemiomycetes</taxon>
        <taxon>Wallemiales</taxon>
        <taxon>Wallemiaceae</taxon>
        <taxon>Wallemia</taxon>
    </lineage>
</organism>
<evidence type="ECO:0000313" key="4">
    <source>
        <dbReference type="EMBL" id="TIB98422.1"/>
    </source>
</evidence>
<comment type="subcellular location">
    <subcellularLocation>
        <location evidence="1">Nucleus</location>
    </subcellularLocation>
</comment>
<feature type="compositionally biased region" description="Low complexity" evidence="3">
    <location>
        <begin position="41"/>
        <end position="60"/>
    </location>
</feature>
<dbReference type="Gene3D" id="1.20.1250.40">
    <property type="match status" value="1"/>
</dbReference>
<feature type="compositionally biased region" description="Acidic residues" evidence="3">
    <location>
        <begin position="78"/>
        <end position="90"/>
    </location>
</feature>
<dbReference type="InterPro" id="IPR010997">
    <property type="entry name" value="HRDC-like_sf"/>
</dbReference>
<feature type="compositionally biased region" description="Basic and acidic residues" evidence="3">
    <location>
        <begin position="91"/>
        <end position="101"/>
    </location>
</feature>
<dbReference type="EMBL" id="SPRH01000038">
    <property type="protein sequence ID" value="TIB98422.1"/>
    <property type="molecule type" value="Genomic_DNA"/>
</dbReference>
<keyword evidence="2" id="KW-0539">Nucleus</keyword>
<dbReference type="GO" id="GO:0005634">
    <property type="term" value="C:nucleus"/>
    <property type="evidence" value="ECO:0007669"/>
    <property type="project" value="UniProtKB-SubCell"/>
</dbReference>
<evidence type="ECO:0000256" key="1">
    <source>
        <dbReference type="ARBA" id="ARBA00004123"/>
    </source>
</evidence>
<dbReference type="GO" id="GO:0006352">
    <property type="term" value="P:DNA-templated transcription initiation"/>
    <property type="evidence" value="ECO:0007669"/>
    <property type="project" value="InterPro"/>
</dbReference>
<feature type="region of interest" description="Disordered" evidence="3">
    <location>
        <begin position="78"/>
        <end position="101"/>
    </location>
</feature>
<dbReference type="EMBL" id="SPRW01000035">
    <property type="protein sequence ID" value="TIC63534.1"/>
    <property type="molecule type" value="Genomic_DNA"/>
</dbReference>